<dbReference type="PROSITE" id="PS51257">
    <property type="entry name" value="PROKAR_LIPOPROTEIN"/>
    <property type="match status" value="1"/>
</dbReference>
<evidence type="ECO:0000256" key="2">
    <source>
        <dbReference type="SAM" id="SignalP"/>
    </source>
</evidence>
<feature type="compositionally biased region" description="Polar residues" evidence="1">
    <location>
        <begin position="27"/>
        <end position="40"/>
    </location>
</feature>
<comment type="caution">
    <text evidence="3">The sequence shown here is derived from an EMBL/GenBank/DDBJ whole genome shotgun (WGS) entry which is preliminary data.</text>
</comment>
<feature type="chain" id="PRO_5002532759" description="Lipoprotein" evidence="2">
    <location>
        <begin position="21"/>
        <end position="195"/>
    </location>
</feature>
<gene>
    <name evidence="3" type="ORF">US68_C0003G0018</name>
</gene>
<organism evidence="3 4">
    <name type="scientific">Candidatus Shapirobacteria bacterium GW2011_GWE1_38_10</name>
    <dbReference type="NCBI Taxonomy" id="1618488"/>
    <lineage>
        <taxon>Bacteria</taxon>
        <taxon>Candidatus Shapironibacteriota</taxon>
    </lineage>
</organism>
<feature type="region of interest" description="Disordered" evidence="1">
    <location>
        <begin position="23"/>
        <end position="42"/>
    </location>
</feature>
<sequence length="195" mass="21458">MKKNLLVVLVLATLTLSACGANKTDEGGTSTNKEASTTENSKSLKELLGLGSSQKCTYEVNEDGEVMKGEVIVDGKKFKQTTEISNKDGTMMVYAVSDGVYYYSWSDAMKGNGTKMKIEDIEKNDEKVEGGEEASESPQQGVGFDNKINYKCSPSALSEKDLAIPDDVKFIDYTEMINNLQEMDLEQFKNLTPQE</sequence>
<evidence type="ECO:0000313" key="4">
    <source>
        <dbReference type="Proteomes" id="UP000034231"/>
    </source>
</evidence>
<dbReference type="AlphaFoldDB" id="A0A0G0I810"/>
<keyword evidence="2" id="KW-0732">Signal</keyword>
<evidence type="ECO:0000313" key="3">
    <source>
        <dbReference type="EMBL" id="KKQ50652.1"/>
    </source>
</evidence>
<reference evidence="3 4" key="1">
    <citation type="journal article" date="2015" name="Nature">
        <title>rRNA introns, odd ribosomes, and small enigmatic genomes across a large radiation of phyla.</title>
        <authorList>
            <person name="Brown C.T."/>
            <person name="Hug L.A."/>
            <person name="Thomas B.C."/>
            <person name="Sharon I."/>
            <person name="Castelle C.J."/>
            <person name="Singh A."/>
            <person name="Wilkins M.J."/>
            <person name="Williams K.H."/>
            <person name="Banfield J.F."/>
        </authorList>
    </citation>
    <scope>NUCLEOTIDE SEQUENCE [LARGE SCALE GENOMIC DNA]</scope>
</reference>
<dbReference type="Proteomes" id="UP000034231">
    <property type="component" value="Unassembled WGS sequence"/>
</dbReference>
<dbReference type="EMBL" id="LBTX01000003">
    <property type="protein sequence ID" value="KKQ50652.1"/>
    <property type="molecule type" value="Genomic_DNA"/>
</dbReference>
<accession>A0A0G0I810</accession>
<evidence type="ECO:0000256" key="1">
    <source>
        <dbReference type="SAM" id="MobiDB-lite"/>
    </source>
</evidence>
<proteinExistence type="predicted"/>
<protein>
    <recommendedName>
        <fullName evidence="5">Lipoprotein</fullName>
    </recommendedName>
</protein>
<name>A0A0G0I810_9BACT</name>
<feature type="region of interest" description="Disordered" evidence="1">
    <location>
        <begin position="124"/>
        <end position="146"/>
    </location>
</feature>
<evidence type="ECO:0008006" key="5">
    <source>
        <dbReference type="Google" id="ProtNLM"/>
    </source>
</evidence>
<feature type="signal peptide" evidence="2">
    <location>
        <begin position="1"/>
        <end position="20"/>
    </location>
</feature>